<dbReference type="GO" id="GO:0019748">
    <property type="term" value="P:secondary metabolic process"/>
    <property type="evidence" value="ECO:0007669"/>
    <property type="project" value="InterPro"/>
</dbReference>
<organism evidence="1 2">
    <name type="scientific">Candidatus Ruania gallistercoris</name>
    <dbReference type="NCBI Taxonomy" id="2838746"/>
    <lineage>
        <taxon>Bacteria</taxon>
        <taxon>Bacillati</taxon>
        <taxon>Actinomycetota</taxon>
        <taxon>Actinomycetes</taxon>
        <taxon>Micrococcales</taxon>
        <taxon>Ruaniaceae</taxon>
        <taxon>Ruania</taxon>
    </lineage>
</organism>
<evidence type="ECO:0000313" key="2">
    <source>
        <dbReference type="Proteomes" id="UP000824037"/>
    </source>
</evidence>
<reference evidence="1" key="1">
    <citation type="journal article" date="2021" name="PeerJ">
        <title>Extensive microbial diversity within the chicken gut microbiome revealed by metagenomics and culture.</title>
        <authorList>
            <person name="Gilroy R."/>
            <person name="Ravi A."/>
            <person name="Getino M."/>
            <person name="Pursley I."/>
            <person name="Horton D.L."/>
            <person name="Alikhan N.F."/>
            <person name="Baker D."/>
            <person name="Gharbi K."/>
            <person name="Hall N."/>
            <person name="Watson M."/>
            <person name="Adriaenssens E.M."/>
            <person name="Foster-Nyarko E."/>
            <person name="Jarju S."/>
            <person name="Secka A."/>
            <person name="Antonio M."/>
            <person name="Oren A."/>
            <person name="Chaudhuri R.R."/>
            <person name="La Ragione R."/>
            <person name="Hildebrand F."/>
            <person name="Pallen M.J."/>
        </authorList>
    </citation>
    <scope>NUCLEOTIDE SEQUENCE</scope>
    <source>
        <strain evidence="1">ChiGjej4B4-7305</strain>
    </source>
</reference>
<comment type="caution">
    <text evidence="1">The sequence shown here is derived from an EMBL/GenBank/DDBJ whole genome shotgun (WGS) entry which is preliminary data.</text>
</comment>
<reference evidence="1" key="2">
    <citation type="submission" date="2021-04" db="EMBL/GenBank/DDBJ databases">
        <authorList>
            <person name="Gilroy R."/>
        </authorList>
    </citation>
    <scope>NUCLEOTIDE SEQUENCE</scope>
    <source>
        <strain evidence="1">ChiGjej4B4-7305</strain>
    </source>
</reference>
<dbReference type="Gene3D" id="3.90.1200.10">
    <property type="match status" value="1"/>
</dbReference>
<dbReference type="EMBL" id="DXBY01000326">
    <property type="protein sequence ID" value="HIZ37871.1"/>
    <property type="molecule type" value="Genomic_DNA"/>
</dbReference>
<dbReference type="InterPro" id="IPR011009">
    <property type="entry name" value="Kinase-like_dom_sf"/>
</dbReference>
<evidence type="ECO:0000313" key="1">
    <source>
        <dbReference type="EMBL" id="HIZ37871.1"/>
    </source>
</evidence>
<gene>
    <name evidence="1" type="ORF">H9815_19005</name>
</gene>
<dbReference type="SUPFAM" id="SSF56112">
    <property type="entry name" value="Protein kinase-like (PK-like)"/>
    <property type="match status" value="1"/>
</dbReference>
<dbReference type="AlphaFoldDB" id="A0A9D2EIR1"/>
<name>A0A9D2EIR1_9MICO</name>
<dbReference type="Proteomes" id="UP000824037">
    <property type="component" value="Unassembled WGS sequence"/>
</dbReference>
<accession>A0A9D2EIR1</accession>
<dbReference type="InterPro" id="IPR006748">
    <property type="entry name" value="NH2Glyco/OHUrea_AB-resist_kin"/>
</dbReference>
<protein>
    <submittedName>
        <fullName evidence="1">Aminoglycoside phosphotransferase family protein</fullName>
    </submittedName>
</protein>
<sequence>MLPPSPHPETGSTDAVTLPRSLLDGVGATAAGAAWLEQLPQLVHRAQHRWQVQLTEPFGVGTAAWTAPGTLPDGTPVVVKISYPHDEARHEATALRLWHGWAAVELLDHHGQDWALLLRRAHPGTPMLHDTSPPDLRVSHGVEVLRNLHQADTTAAQMPYLNAVSARWATIAADRATRWAPMLTGGEHLVRTGLDLLRAFGTPGAKPGPVVLLHGDLNPGNLLLDAPTAGSGHWLAIDPKPMVGDPAYDLWPLLSQVDQPFTRPDPYALMQHRVQLAATALGIPPLRISEWALARTIESILWQLETFTDPARREAARTELWQADIWYRLAYG</sequence>
<dbReference type="GO" id="GO:0016773">
    <property type="term" value="F:phosphotransferase activity, alcohol group as acceptor"/>
    <property type="evidence" value="ECO:0007669"/>
    <property type="project" value="InterPro"/>
</dbReference>
<dbReference type="Pfam" id="PF04655">
    <property type="entry name" value="APH_6_hur"/>
    <property type="match status" value="1"/>
</dbReference>
<proteinExistence type="predicted"/>